<gene>
    <name evidence="1" type="ORF">M2A_1813</name>
</gene>
<name>A0A081BB96_9HYPH</name>
<proteinExistence type="predicted"/>
<sequence>MPASLRLKRLFFFWKIGRRVAQAFAARNGPASCPSACRKRRSLPPEKAGNCRFAGYEAAAAGLPPLFSRAPLLFAPEGVI</sequence>
<dbReference type="Proteomes" id="UP000028702">
    <property type="component" value="Unassembled WGS sequence"/>
</dbReference>
<protein>
    <submittedName>
        <fullName evidence="1">Uncharacterized protein</fullName>
    </submittedName>
</protein>
<reference evidence="1 2" key="1">
    <citation type="submission" date="2014-07" db="EMBL/GenBank/DDBJ databases">
        <title>Tepidicaulis marinum gen. nov., sp. nov., a novel marine bacterium denitrifying nitrate to nitrous oxide strictly under microaerobic conditions.</title>
        <authorList>
            <person name="Takeuchi M."/>
            <person name="Yamagishi T."/>
            <person name="Kamagata Y."/>
            <person name="Oshima K."/>
            <person name="Hattori M."/>
            <person name="Katayama T."/>
            <person name="Hanada S."/>
            <person name="Tamaki H."/>
            <person name="Marumo K."/>
            <person name="Maeda H."/>
            <person name="Nedachi M."/>
            <person name="Iwasaki W."/>
            <person name="Suwa Y."/>
            <person name="Sakata S."/>
        </authorList>
    </citation>
    <scope>NUCLEOTIDE SEQUENCE [LARGE SCALE GENOMIC DNA]</scope>
    <source>
        <strain evidence="1 2">MA2</strain>
    </source>
</reference>
<dbReference type="EMBL" id="BBIO01000008">
    <property type="protein sequence ID" value="GAK45314.1"/>
    <property type="molecule type" value="Genomic_DNA"/>
</dbReference>
<dbReference type="STRING" id="1333998.M2A_1813"/>
<accession>A0A081BB96</accession>
<organism evidence="1 2">
    <name type="scientific">Tepidicaulis marinus</name>
    <dbReference type="NCBI Taxonomy" id="1333998"/>
    <lineage>
        <taxon>Bacteria</taxon>
        <taxon>Pseudomonadati</taxon>
        <taxon>Pseudomonadota</taxon>
        <taxon>Alphaproteobacteria</taxon>
        <taxon>Hyphomicrobiales</taxon>
        <taxon>Parvibaculaceae</taxon>
        <taxon>Tepidicaulis</taxon>
    </lineage>
</organism>
<evidence type="ECO:0000313" key="2">
    <source>
        <dbReference type="Proteomes" id="UP000028702"/>
    </source>
</evidence>
<comment type="caution">
    <text evidence="1">The sequence shown here is derived from an EMBL/GenBank/DDBJ whole genome shotgun (WGS) entry which is preliminary data.</text>
</comment>
<evidence type="ECO:0000313" key="1">
    <source>
        <dbReference type="EMBL" id="GAK45314.1"/>
    </source>
</evidence>
<dbReference type="AlphaFoldDB" id="A0A081BB96"/>
<keyword evidence="2" id="KW-1185">Reference proteome</keyword>